<evidence type="ECO:0000313" key="3">
    <source>
        <dbReference type="Proteomes" id="UP000887565"/>
    </source>
</evidence>
<accession>A0A915JLZ2</accession>
<feature type="region of interest" description="Disordered" evidence="1">
    <location>
        <begin position="1"/>
        <end position="47"/>
    </location>
</feature>
<evidence type="ECO:0000256" key="1">
    <source>
        <dbReference type="SAM" id="MobiDB-lite"/>
    </source>
</evidence>
<feature type="transmembrane region" description="Helical" evidence="2">
    <location>
        <begin position="66"/>
        <end position="92"/>
    </location>
</feature>
<feature type="transmembrane region" description="Helical" evidence="2">
    <location>
        <begin position="196"/>
        <end position="218"/>
    </location>
</feature>
<protein>
    <submittedName>
        <fullName evidence="4">Uncharacterized protein</fullName>
    </submittedName>
</protein>
<organism evidence="3 4">
    <name type="scientific">Romanomermis culicivorax</name>
    <name type="common">Nematode worm</name>
    <dbReference type="NCBI Taxonomy" id="13658"/>
    <lineage>
        <taxon>Eukaryota</taxon>
        <taxon>Metazoa</taxon>
        <taxon>Ecdysozoa</taxon>
        <taxon>Nematoda</taxon>
        <taxon>Enoplea</taxon>
        <taxon>Dorylaimia</taxon>
        <taxon>Mermithida</taxon>
        <taxon>Mermithoidea</taxon>
        <taxon>Mermithidae</taxon>
        <taxon>Romanomermis</taxon>
    </lineage>
</organism>
<keyword evidence="3" id="KW-1185">Reference proteome</keyword>
<dbReference type="AlphaFoldDB" id="A0A915JLZ2"/>
<feature type="region of interest" description="Disordered" evidence="1">
    <location>
        <begin position="288"/>
        <end position="307"/>
    </location>
</feature>
<dbReference type="WBParaSite" id="nRc.2.0.1.t27224-RA">
    <property type="protein sequence ID" value="nRc.2.0.1.t27224-RA"/>
    <property type="gene ID" value="nRc.2.0.1.g27224"/>
</dbReference>
<feature type="transmembrane region" description="Helical" evidence="2">
    <location>
        <begin position="126"/>
        <end position="144"/>
    </location>
</feature>
<keyword evidence="2" id="KW-1133">Transmembrane helix</keyword>
<evidence type="ECO:0000313" key="4">
    <source>
        <dbReference type="WBParaSite" id="nRc.2.0.1.t27224-RA"/>
    </source>
</evidence>
<feature type="transmembrane region" description="Helical" evidence="2">
    <location>
        <begin position="98"/>
        <end position="119"/>
    </location>
</feature>
<name>A0A915JLZ2_ROMCU</name>
<reference evidence="4" key="1">
    <citation type="submission" date="2022-11" db="UniProtKB">
        <authorList>
            <consortium name="WormBaseParasite"/>
        </authorList>
    </citation>
    <scope>IDENTIFICATION</scope>
</reference>
<feature type="compositionally biased region" description="Polar residues" evidence="1">
    <location>
        <begin position="1"/>
        <end position="10"/>
    </location>
</feature>
<dbReference type="Proteomes" id="UP000887565">
    <property type="component" value="Unplaced"/>
</dbReference>
<proteinExistence type="predicted"/>
<keyword evidence="2" id="KW-0812">Transmembrane</keyword>
<keyword evidence="2" id="KW-0472">Membrane</keyword>
<evidence type="ECO:0000256" key="2">
    <source>
        <dbReference type="SAM" id="Phobius"/>
    </source>
</evidence>
<sequence>MDNKATSSSRPIKKPTTFRSQSQWQRKASGGGRKKQSSSSSPPRNRHRYARRPITFEYSKSRTVHVVVCALIATQAVIGACLLIGGSVALFYCAEVSFAGYTPITGGLYLIASVAMGYYTYSEDRLYCLLASILSFFIAILLSVSEFLGVHCLNSLTPEKSPCGGFLIKANLCVWVMDVSSGVWRDIPDSFSGGRVATVFLSIMAVILSIATSISFIISDQAGGDAVYLYHKRSKTFYVVGDLSNVALAFDNEEKNGELTAATAKETRLYDVKRSSFSVTKKTLLPSSMISSQKSIKSDSYSSKAER</sequence>